<comment type="caution">
    <text evidence="13">The sequence shown here is derived from an EMBL/GenBank/DDBJ whole genome shotgun (WGS) entry which is preliminary data.</text>
</comment>
<accession>A0ABR4H735</accession>
<comment type="similarity">
    <text evidence="3 11">Belongs to the glycosyl hydrolase 3 family.</text>
</comment>
<dbReference type="PANTHER" id="PTHR42715:SF3">
    <property type="entry name" value="BETA-GLUCOSIDASE B-RELATED"/>
    <property type="match status" value="1"/>
</dbReference>
<dbReference type="Gene3D" id="2.60.120.260">
    <property type="entry name" value="Galactose-binding domain-like"/>
    <property type="match status" value="1"/>
</dbReference>
<keyword evidence="6" id="KW-0136">Cellulose degradation</keyword>
<evidence type="ECO:0000256" key="5">
    <source>
        <dbReference type="ARBA" id="ARBA00022801"/>
    </source>
</evidence>
<dbReference type="InterPro" id="IPR019800">
    <property type="entry name" value="Glyco_hydro_3_AS"/>
</dbReference>
<evidence type="ECO:0000256" key="10">
    <source>
        <dbReference type="ARBA" id="ARBA00023326"/>
    </source>
</evidence>
<dbReference type="Gene3D" id="3.40.50.1700">
    <property type="entry name" value="Glycoside hydrolase family 3 C-terminal domain"/>
    <property type="match status" value="1"/>
</dbReference>
<dbReference type="PROSITE" id="PS00775">
    <property type="entry name" value="GLYCOSYL_HYDROL_F3"/>
    <property type="match status" value="1"/>
</dbReference>
<comment type="catalytic activity">
    <reaction evidence="1 11">
        <text>Hydrolysis of terminal, non-reducing beta-D-glucosyl residues with release of beta-D-glucose.</text>
        <dbReference type="EC" id="3.2.1.21"/>
    </reaction>
</comment>
<dbReference type="EC" id="3.2.1.21" evidence="4 11"/>
<gene>
    <name evidence="13" type="ORF">BJX63DRAFT_444297</name>
</gene>
<dbReference type="Gene3D" id="2.60.40.10">
    <property type="entry name" value="Immunoglobulins"/>
    <property type="match status" value="1"/>
</dbReference>
<evidence type="ECO:0000256" key="11">
    <source>
        <dbReference type="RuleBase" id="RU361161"/>
    </source>
</evidence>
<dbReference type="InterPro" id="IPR013783">
    <property type="entry name" value="Ig-like_fold"/>
</dbReference>
<dbReference type="PROSITE" id="PS51820">
    <property type="entry name" value="PA14"/>
    <property type="match status" value="1"/>
</dbReference>
<keyword evidence="7" id="KW-0325">Glycoprotein</keyword>
<evidence type="ECO:0000256" key="1">
    <source>
        <dbReference type="ARBA" id="ARBA00000448"/>
    </source>
</evidence>
<keyword evidence="5 11" id="KW-0378">Hydrolase</keyword>
<organism evidence="13 14">
    <name type="scientific">Aspergillus granulosus</name>
    <dbReference type="NCBI Taxonomy" id="176169"/>
    <lineage>
        <taxon>Eukaryota</taxon>
        <taxon>Fungi</taxon>
        <taxon>Dikarya</taxon>
        <taxon>Ascomycota</taxon>
        <taxon>Pezizomycotina</taxon>
        <taxon>Eurotiomycetes</taxon>
        <taxon>Eurotiomycetidae</taxon>
        <taxon>Eurotiales</taxon>
        <taxon>Aspergillaceae</taxon>
        <taxon>Aspergillus</taxon>
        <taxon>Aspergillus subgen. Nidulantes</taxon>
    </lineage>
</organism>
<dbReference type="SUPFAM" id="SSF51445">
    <property type="entry name" value="(Trans)glycosidases"/>
    <property type="match status" value="1"/>
</dbReference>
<evidence type="ECO:0000256" key="3">
    <source>
        <dbReference type="ARBA" id="ARBA00005336"/>
    </source>
</evidence>
<dbReference type="PANTHER" id="PTHR42715">
    <property type="entry name" value="BETA-GLUCOSIDASE"/>
    <property type="match status" value="1"/>
</dbReference>
<protein>
    <recommendedName>
        <fullName evidence="4 11">beta-glucosidase</fullName>
        <ecNumber evidence="4 11">3.2.1.21</ecNumber>
    </recommendedName>
</protein>
<keyword evidence="10 11" id="KW-0624">Polysaccharide degradation</keyword>
<dbReference type="InterPro" id="IPR037524">
    <property type="entry name" value="PA14/GLEYA"/>
</dbReference>
<dbReference type="InterPro" id="IPR002772">
    <property type="entry name" value="Glyco_hydro_3_C"/>
</dbReference>
<evidence type="ECO:0000256" key="2">
    <source>
        <dbReference type="ARBA" id="ARBA00004987"/>
    </source>
</evidence>
<evidence type="ECO:0000256" key="6">
    <source>
        <dbReference type="ARBA" id="ARBA00023001"/>
    </source>
</evidence>
<evidence type="ECO:0000259" key="12">
    <source>
        <dbReference type="PROSITE" id="PS51820"/>
    </source>
</evidence>
<dbReference type="PRINTS" id="PR00133">
    <property type="entry name" value="GLHYDRLASE3"/>
</dbReference>
<dbReference type="Pfam" id="PF14310">
    <property type="entry name" value="Fn3-like"/>
    <property type="match status" value="1"/>
</dbReference>
<dbReference type="SMART" id="SM01217">
    <property type="entry name" value="Fn3_like"/>
    <property type="match status" value="1"/>
</dbReference>
<evidence type="ECO:0000256" key="8">
    <source>
        <dbReference type="ARBA" id="ARBA00023277"/>
    </source>
</evidence>
<evidence type="ECO:0000313" key="13">
    <source>
        <dbReference type="EMBL" id="KAL2811270.1"/>
    </source>
</evidence>
<reference evidence="13 14" key="1">
    <citation type="submission" date="2024-07" db="EMBL/GenBank/DDBJ databases">
        <title>Section-level genome sequencing and comparative genomics of Aspergillus sections Usti and Cavernicolus.</title>
        <authorList>
            <consortium name="Lawrence Berkeley National Laboratory"/>
            <person name="Nybo J.L."/>
            <person name="Vesth T.C."/>
            <person name="Theobald S."/>
            <person name="Frisvad J.C."/>
            <person name="Larsen T.O."/>
            <person name="Kjaerboelling I."/>
            <person name="Rothschild-Mancinelli K."/>
            <person name="Lyhne E.K."/>
            <person name="Kogle M.E."/>
            <person name="Barry K."/>
            <person name="Clum A."/>
            <person name="Na H."/>
            <person name="Ledsgaard L."/>
            <person name="Lin J."/>
            <person name="Lipzen A."/>
            <person name="Kuo A."/>
            <person name="Riley R."/>
            <person name="Mondo S."/>
            <person name="Labutti K."/>
            <person name="Haridas S."/>
            <person name="Pangalinan J."/>
            <person name="Salamov A.A."/>
            <person name="Simmons B.A."/>
            <person name="Magnuson J.K."/>
            <person name="Chen J."/>
            <person name="Drula E."/>
            <person name="Henrissat B."/>
            <person name="Wiebenga A."/>
            <person name="Lubbers R.J."/>
            <person name="Gomes A.C."/>
            <person name="Makela M.R."/>
            <person name="Stajich J."/>
            <person name="Grigoriev I.V."/>
            <person name="Mortensen U.H."/>
            <person name="De Vries R.P."/>
            <person name="Baker S.E."/>
            <person name="Andersen M.R."/>
        </authorList>
    </citation>
    <scope>NUCLEOTIDE SEQUENCE [LARGE SCALE GENOMIC DNA]</scope>
    <source>
        <strain evidence="13 14">CBS 588.65</strain>
    </source>
</reference>
<dbReference type="InterPro" id="IPR050288">
    <property type="entry name" value="Cellulose_deg_GH3"/>
</dbReference>
<keyword evidence="9 11" id="KW-0326">Glycosidase</keyword>
<sequence length="842" mass="91399">MLSAPTSAQDWSSVVQAMTLEEKCSLLAGANFWHTAAIERLKIPSIKVTDGPNGARGEKFFDSVPSACVPAAVSLAASWNLDLLEAIGKELAEETKAKGAQALLGPTVCPHRHPLGGRNFESYSEDPFLAGHLASRFIKGLQANGVGATIKHYAVNEQETLRNTIDAQVSERALREIYLRPFEIAIRDANPWGVMTSYNSVNGAHADMNEFLLNQVLRVEWGFQGLTMSDWGGTNSTAESLNAGLDLEMPGPSHWRTPERVKSALESGELSSQTLDERVTTVLSSVARTKSFEEPQPTCEERSVDSPERRAIIRNAGAEGIVLLKNREGLLPLQPSRCKSIALLGLAKEYLGHGGGSASVNSQHKITPFDAIKETCGDVCDLRYAPGVRTARSLPIFAKSVTTPSGERGLEVRVEFTDSTPSQTSVQPSAGFQPIELRNVDTATITGIYTPEQSGAHYFSCSIFGEFELSINDKVILRGEESEDIMGAIIGVTKPFMAQYNFETGQEYRFQIRAKAGDCSKSGFTILGQSFLGFKVGFMHQQEYESELLPEAIELATSSDLAIVFTGHTPEWETEGVDRETLALPKDGNQDRLVSAVAAVNQNTIVVNCTGSPIDMPWLPKVAAVIQAWFPGQEAGYSITDVLLGHVNPGGKLPVTFPKTLADCPANKNFPGDLVKRVVEYEEGIYIGYRHYDRHPESVLFPFGFGLSYTKFTVDANVGISNSNVIDVAAPFNVSVTVKNIGPVKGSEVIQLYVRPPTESTADRPQKELAGFAKIELEAGTEGSIEMAILPRALAYWDNDAKIWSIEAGEYMLLIGTSSAEIHAVAKITVPQALQISPNAPR</sequence>
<proteinExistence type="inferred from homology"/>
<dbReference type="InterPro" id="IPR036962">
    <property type="entry name" value="Glyco_hydro_3_N_sf"/>
</dbReference>
<evidence type="ECO:0000256" key="4">
    <source>
        <dbReference type="ARBA" id="ARBA00012744"/>
    </source>
</evidence>
<dbReference type="EMBL" id="JBFXLT010000060">
    <property type="protein sequence ID" value="KAL2811270.1"/>
    <property type="molecule type" value="Genomic_DNA"/>
</dbReference>
<evidence type="ECO:0000256" key="7">
    <source>
        <dbReference type="ARBA" id="ARBA00023180"/>
    </source>
</evidence>
<dbReference type="Pfam" id="PF01915">
    <property type="entry name" value="Glyco_hydro_3_C"/>
    <property type="match status" value="1"/>
</dbReference>
<dbReference type="InterPro" id="IPR036881">
    <property type="entry name" value="Glyco_hydro_3_C_sf"/>
</dbReference>
<dbReference type="InterPro" id="IPR001764">
    <property type="entry name" value="Glyco_hydro_3_N"/>
</dbReference>
<dbReference type="InterPro" id="IPR017853">
    <property type="entry name" value="GH"/>
</dbReference>
<feature type="domain" description="PA14" evidence="12">
    <location>
        <begin position="391"/>
        <end position="553"/>
    </location>
</feature>
<dbReference type="Gene3D" id="3.20.20.300">
    <property type="entry name" value="Glycoside hydrolase, family 3, N-terminal domain"/>
    <property type="match status" value="1"/>
</dbReference>
<evidence type="ECO:0000313" key="14">
    <source>
        <dbReference type="Proteomes" id="UP001610334"/>
    </source>
</evidence>
<evidence type="ECO:0000256" key="9">
    <source>
        <dbReference type="ARBA" id="ARBA00023295"/>
    </source>
</evidence>
<keyword evidence="8 11" id="KW-0119">Carbohydrate metabolism</keyword>
<dbReference type="Pfam" id="PF00933">
    <property type="entry name" value="Glyco_hydro_3"/>
    <property type="match status" value="1"/>
</dbReference>
<dbReference type="SUPFAM" id="SSF56988">
    <property type="entry name" value="Anthrax protective antigen"/>
    <property type="match status" value="1"/>
</dbReference>
<dbReference type="Proteomes" id="UP001610334">
    <property type="component" value="Unassembled WGS sequence"/>
</dbReference>
<comment type="pathway">
    <text evidence="2 11">Glycan metabolism; cellulose degradation.</text>
</comment>
<keyword evidence="14" id="KW-1185">Reference proteome</keyword>
<dbReference type="InterPro" id="IPR026891">
    <property type="entry name" value="Fn3-like"/>
</dbReference>
<dbReference type="GO" id="GO:0016787">
    <property type="term" value="F:hydrolase activity"/>
    <property type="evidence" value="ECO:0007669"/>
    <property type="project" value="UniProtKB-KW"/>
</dbReference>
<dbReference type="SUPFAM" id="SSF52279">
    <property type="entry name" value="Beta-D-glucan exohydrolase, C-terminal domain"/>
    <property type="match status" value="1"/>
</dbReference>
<name>A0ABR4H735_9EURO</name>